<accession>A0A402BCB7</accession>
<feature type="domain" description="Luciferase-like" evidence="5">
    <location>
        <begin position="11"/>
        <end position="173"/>
    </location>
</feature>
<dbReference type="RefSeq" id="WP_161982309.1">
    <property type="nucleotide sequence ID" value="NZ_BIFT01000001.1"/>
</dbReference>
<organism evidence="6 7">
    <name type="scientific">Dictyobacter alpinus</name>
    <dbReference type="NCBI Taxonomy" id="2014873"/>
    <lineage>
        <taxon>Bacteria</taxon>
        <taxon>Bacillati</taxon>
        <taxon>Chloroflexota</taxon>
        <taxon>Ktedonobacteria</taxon>
        <taxon>Ktedonobacterales</taxon>
        <taxon>Dictyobacteraceae</taxon>
        <taxon>Dictyobacter</taxon>
    </lineage>
</organism>
<dbReference type="EMBL" id="BIFT01000001">
    <property type="protein sequence ID" value="GCE29005.1"/>
    <property type="molecule type" value="Genomic_DNA"/>
</dbReference>
<evidence type="ECO:0000256" key="2">
    <source>
        <dbReference type="ARBA" id="ARBA00022643"/>
    </source>
</evidence>
<dbReference type="GO" id="GO:0046306">
    <property type="term" value="P:alkanesulfonate catabolic process"/>
    <property type="evidence" value="ECO:0007669"/>
    <property type="project" value="TreeGrafter"/>
</dbReference>
<protein>
    <submittedName>
        <fullName evidence="6">Luciferase-like protein</fullName>
    </submittedName>
</protein>
<keyword evidence="1" id="KW-0285">Flavoprotein</keyword>
<sequence>MKFGLDVPTTEAYADARVLAQLAAEAEAAGWDGFFIWDCLSDAALIDPWIALTAIALQTSRIKIGLLATPLARHRPYLVAQRLANLDQLSGGRVICTVGLGDSNGAFTAFGEQENPVVRARQLEEGLAILHGLWTEDPFSFRGEYYQLHEVRQYPRPLQSPRIPLWVAGGWPRRAPFRRAAQWDGVSLKSINVEKKQWITLDDFRNCLAYVQDHRPQSSAPFDVIMSGETPLDRQKGIDLVAPFQEAGATWWVEEGLGWPLEEFRARILFGPPAIAR</sequence>
<name>A0A402BCB7_9CHLR</name>
<evidence type="ECO:0000313" key="7">
    <source>
        <dbReference type="Proteomes" id="UP000287171"/>
    </source>
</evidence>
<proteinExistence type="predicted"/>
<dbReference type="InterPro" id="IPR050172">
    <property type="entry name" value="SsuD_RutA_monooxygenase"/>
</dbReference>
<keyword evidence="4" id="KW-0503">Monooxygenase</keyword>
<keyword evidence="2" id="KW-0288">FMN</keyword>
<dbReference type="Proteomes" id="UP000287171">
    <property type="component" value="Unassembled WGS sequence"/>
</dbReference>
<evidence type="ECO:0000256" key="4">
    <source>
        <dbReference type="ARBA" id="ARBA00023033"/>
    </source>
</evidence>
<reference evidence="7" key="1">
    <citation type="submission" date="2018-12" db="EMBL/GenBank/DDBJ databases">
        <title>Tengunoibacter tsumagoiensis gen. nov., sp. nov., Dictyobacter kobayashii sp. nov., D. alpinus sp. nov., and D. joshuensis sp. nov. and description of Dictyobacteraceae fam. nov. within the order Ktedonobacterales isolated from Tengu-no-mugimeshi.</title>
        <authorList>
            <person name="Wang C.M."/>
            <person name="Zheng Y."/>
            <person name="Sakai Y."/>
            <person name="Toyoda A."/>
            <person name="Minakuchi Y."/>
            <person name="Abe K."/>
            <person name="Yokota A."/>
            <person name="Yabe S."/>
        </authorList>
    </citation>
    <scope>NUCLEOTIDE SEQUENCE [LARGE SCALE GENOMIC DNA]</scope>
    <source>
        <strain evidence="7">Uno16</strain>
    </source>
</reference>
<dbReference type="PANTHER" id="PTHR42847">
    <property type="entry name" value="ALKANESULFONATE MONOOXYGENASE"/>
    <property type="match status" value="1"/>
</dbReference>
<evidence type="ECO:0000256" key="1">
    <source>
        <dbReference type="ARBA" id="ARBA00022630"/>
    </source>
</evidence>
<evidence type="ECO:0000259" key="5">
    <source>
        <dbReference type="Pfam" id="PF00296"/>
    </source>
</evidence>
<dbReference type="Pfam" id="PF00296">
    <property type="entry name" value="Bac_luciferase"/>
    <property type="match status" value="1"/>
</dbReference>
<dbReference type="InterPro" id="IPR011251">
    <property type="entry name" value="Luciferase-like_dom"/>
</dbReference>
<dbReference type="InterPro" id="IPR036661">
    <property type="entry name" value="Luciferase-like_sf"/>
</dbReference>
<dbReference type="GO" id="GO:0008726">
    <property type="term" value="F:alkanesulfonate monooxygenase activity"/>
    <property type="evidence" value="ECO:0007669"/>
    <property type="project" value="TreeGrafter"/>
</dbReference>
<dbReference type="SUPFAM" id="SSF51679">
    <property type="entry name" value="Bacterial luciferase-like"/>
    <property type="match status" value="1"/>
</dbReference>
<comment type="caution">
    <text evidence="6">The sequence shown here is derived from an EMBL/GenBank/DDBJ whole genome shotgun (WGS) entry which is preliminary data.</text>
</comment>
<dbReference type="Gene3D" id="3.20.20.30">
    <property type="entry name" value="Luciferase-like domain"/>
    <property type="match status" value="1"/>
</dbReference>
<keyword evidence="3" id="KW-0560">Oxidoreductase</keyword>
<gene>
    <name evidence="6" type="ORF">KDA_44890</name>
</gene>
<dbReference type="PANTHER" id="PTHR42847:SF4">
    <property type="entry name" value="ALKANESULFONATE MONOOXYGENASE-RELATED"/>
    <property type="match status" value="1"/>
</dbReference>
<evidence type="ECO:0000256" key="3">
    <source>
        <dbReference type="ARBA" id="ARBA00023002"/>
    </source>
</evidence>
<keyword evidence="7" id="KW-1185">Reference proteome</keyword>
<evidence type="ECO:0000313" key="6">
    <source>
        <dbReference type="EMBL" id="GCE29005.1"/>
    </source>
</evidence>
<dbReference type="AlphaFoldDB" id="A0A402BCB7"/>